<evidence type="ECO:0000313" key="2">
    <source>
        <dbReference type="EMBL" id="SGZ48351.1"/>
    </source>
</evidence>
<gene>
    <name evidence="2" type="ORF">SAMEA4029009_CIC11G00000005844</name>
</gene>
<reference evidence="2 3" key="1">
    <citation type="submission" date="2016-10" db="EMBL/GenBank/DDBJ databases">
        <authorList>
            <person name="de Groot N.N."/>
        </authorList>
    </citation>
    <scope>NUCLEOTIDE SEQUENCE [LARGE SCALE GENOMIC DNA]</scope>
    <source>
        <strain evidence="2 3">PYCC 4715</strain>
    </source>
</reference>
<dbReference type="AlphaFoldDB" id="A0A1L0FV28"/>
<accession>A0A1L0FV28</accession>
<name>A0A1L0FV28_9ASCO</name>
<feature type="compositionally biased region" description="Basic and acidic residues" evidence="1">
    <location>
        <begin position="196"/>
        <end position="210"/>
    </location>
</feature>
<feature type="region of interest" description="Disordered" evidence="1">
    <location>
        <begin position="99"/>
        <end position="265"/>
    </location>
</feature>
<evidence type="ECO:0000256" key="1">
    <source>
        <dbReference type="SAM" id="MobiDB-lite"/>
    </source>
</evidence>
<proteinExistence type="predicted"/>
<feature type="compositionally biased region" description="Basic and acidic residues" evidence="1">
    <location>
        <begin position="127"/>
        <end position="185"/>
    </location>
</feature>
<dbReference type="Proteomes" id="UP000182259">
    <property type="component" value="Chromosome I"/>
</dbReference>
<feature type="compositionally biased region" description="Acidic residues" evidence="1">
    <location>
        <begin position="240"/>
        <end position="265"/>
    </location>
</feature>
<organism evidence="2 3">
    <name type="scientific">Sungouiella intermedia</name>
    <dbReference type="NCBI Taxonomy" id="45354"/>
    <lineage>
        <taxon>Eukaryota</taxon>
        <taxon>Fungi</taxon>
        <taxon>Dikarya</taxon>
        <taxon>Ascomycota</taxon>
        <taxon>Saccharomycotina</taxon>
        <taxon>Pichiomycetes</taxon>
        <taxon>Metschnikowiaceae</taxon>
        <taxon>Sungouiella</taxon>
    </lineage>
</organism>
<evidence type="ECO:0000313" key="3">
    <source>
        <dbReference type="Proteomes" id="UP000182259"/>
    </source>
</evidence>
<protein>
    <submittedName>
        <fullName evidence="2">CIC11C00000005844</fullName>
    </submittedName>
</protein>
<feature type="compositionally biased region" description="Basic and acidic residues" evidence="1">
    <location>
        <begin position="225"/>
        <end position="239"/>
    </location>
</feature>
<sequence>MAASSTAIAARLFRSQRYMVLLVVTVFVSLLIITSISAHEYVNVSALPDKVNDYYQSVKGASGSVTNSFLDLFSGTSAEDDSDADVEDLGDGVADYANAENEWDGLPGDSKDESNEDSNGELGESQEESKGESKEESTEESKEDSTEESKEDSTEESKEKSTEDSKDESEEKEKSKDKSKQKPDSDFNISLEETDSGDKENTDDVVKDPEAQVGKKKPNSEVSDEENKGNVEAQENKAEENEESEVNADEDAKLEDENPGFDLDA</sequence>
<dbReference type="EMBL" id="LT635764">
    <property type="protein sequence ID" value="SGZ48351.1"/>
    <property type="molecule type" value="Genomic_DNA"/>
</dbReference>